<dbReference type="EMBL" id="LQYT01000052">
    <property type="protein sequence ID" value="KYD18122.1"/>
    <property type="molecule type" value="Genomic_DNA"/>
</dbReference>
<sequence length="38" mass="3983">MDKQLSGGLLLNLVAPGFGHIYCGEKILSGYILSCPSS</sequence>
<proteinExistence type="predicted"/>
<gene>
    <name evidence="1" type="ORF">B4135_2361</name>
</gene>
<evidence type="ECO:0000313" key="1">
    <source>
        <dbReference type="EMBL" id="KYD18122.1"/>
    </source>
</evidence>
<comment type="caution">
    <text evidence="1">The sequence shown here is derived from an EMBL/GenBank/DDBJ whole genome shotgun (WGS) entry which is preliminary data.</text>
</comment>
<name>A0A150M1M3_9BACI</name>
<protein>
    <submittedName>
        <fullName evidence="1">Uncharacterized protein</fullName>
    </submittedName>
</protein>
<accession>A0A150M1M3</accession>
<reference evidence="1 2" key="1">
    <citation type="submission" date="2016-01" db="EMBL/GenBank/DDBJ databases">
        <title>Draft Genome Sequences of Seven Thermophilic Sporeformers Isolated from Foods.</title>
        <authorList>
            <person name="Berendsen E.M."/>
            <person name="Wells-Bennik M.H."/>
            <person name="Krawcyk A.O."/>
            <person name="De Jong A."/>
            <person name="Holsappel S."/>
            <person name="Eijlander R.T."/>
            <person name="Kuipers O.P."/>
        </authorList>
    </citation>
    <scope>NUCLEOTIDE SEQUENCE [LARGE SCALE GENOMIC DNA]</scope>
    <source>
        <strain evidence="1 2">B4135</strain>
    </source>
</reference>
<dbReference type="AlphaFoldDB" id="A0A150M1M3"/>
<evidence type="ECO:0000313" key="2">
    <source>
        <dbReference type="Proteomes" id="UP000075683"/>
    </source>
</evidence>
<dbReference type="STRING" id="301148.B4135_2361"/>
<organism evidence="1 2">
    <name type="scientific">Caldibacillus debilis</name>
    <dbReference type="NCBI Taxonomy" id="301148"/>
    <lineage>
        <taxon>Bacteria</taxon>
        <taxon>Bacillati</taxon>
        <taxon>Bacillota</taxon>
        <taxon>Bacilli</taxon>
        <taxon>Bacillales</taxon>
        <taxon>Bacillaceae</taxon>
        <taxon>Caldibacillus</taxon>
    </lineage>
</organism>
<dbReference type="Proteomes" id="UP000075683">
    <property type="component" value="Unassembled WGS sequence"/>
</dbReference>